<keyword evidence="4 5" id="KW-0413">Isomerase</keyword>
<dbReference type="GO" id="GO:0003755">
    <property type="term" value="F:peptidyl-prolyl cis-trans isomerase activity"/>
    <property type="evidence" value="ECO:0007669"/>
    <property type="project" value="UniProtKB-UniRule"/>
</dbReference>
<dbReference type="Proteomes" id="UP000307087">
    <property type="component" value="Unassembled WGS sequence"/>
</dbReference>
<evidence type="ECO:0000256" key="8">
    <source>
        <dbReference type="SAM" id="SignalP"/>
    </source>
</evidence>
<feature type="domain" description="PPIase FKBP-type" evidence="9">
    <location>
        <begin position="114"/>
        <end position="202"/>
    </location>
</feature>
<reference evidence="10 11" key="1">
    <citation type="journal article" date="2009" name="Int. J. Syst. Evol. Microbiol.">
        <title>Nocardioides caeni sp. nov., isolated from wastewater.</title>
        <authorList>
            <person name="Yoon J.H."/>
            <person name="Kang S.J."/>
            <person name="Park S."/>
            <person name="Kim W."/>
            <person name="Oh T.K."/>
        </authorList>
    </citation>
    <scope>NUCLEOTIDE SEQUENCE [LARGE SCALE GENOMIC DNA]</scope>
    <source>
        <strain evidence="10 11">DSM 23134</strain>
    </source>
</reference>
<comment type="catalytic activity">
    <reaction evidence="1 5 6">
        <text>[protein]-peptidylproline (omega=180) = [protein]-peptidylproline (omega=0)</text>
        <dbReference type="Rhea" id="RHEA:16237"/>
        <dbReference type="Rhea" id="RHEA-COMP:10747"/>
        <dbReference type="Rhea" id="RHEA-COMP:10748"/>
        <dbReference type="ChEBI" id="CHEBI:83833"/>
        <dbReference type="ChEBI" id="CHEBI:83834"/>
        <dbReference type="EC" id="5.2.1.8"/>
    </reaction>
</comment>
<evidence type="ECO:0000256" key="6">
    <source>
        <dbReference type="RuleBase" id="RU003915"/>
    </source>
</evidence>
<evidence type="ECO:0000313" key="11">
    <source>
        <dbReference type="Proteomes" id="UP000307087"/>
    </source>
</evidence>
<evidence type="ECO:0000256" key="7">
    <source>
        <dbReference type="SAM" id="MobiDB-lite"/>
    </source>
</evidence>
<evidence type="ECO:0000256" key="2">
    <source>
        <dbReference type="ARBA" id="ARBA00006577"/>
    </source>
</evidence>
<dbReference type="PROSITE" id="PS50059">
    <property type="entry name" value="FKBP_PPIASE"/>
    <property type="match status" value="1"/>
</dbReference>
<dbReference type="Gene3D" id="3.10.50.40">
    <property type="match status" value="1"/>
</dbReference>
<evidence type="ECO:0000256" key="5">
    <source>
        <dbReference type="PROSITE-ProRule" id="PRU00277"/>
    </source>
</evidence>
<keyword evidence="11" id="KW-1185">Reference proteome</keyword>
<organism evidence="10 11">
    <name type="scientific">Nocardioides caeni</name>
    <dbReference type="NCBI Taxonomy" id="574700"/>
    <lineage>
        <taxon>Bacteria</taxon>
        <taxon>Bacillati</taxon>
        <taxon>Actinomycetota</taxon>
        <taxon>Actinomycetes</taxon>
        <taxon>Propionibacteriales</taxon>
        <taxon>Nocardioidaceae</taxon>
        <taxon>Nocardioides</taxon>
    </lineage>
</organism>
<name>A0A4S8NM58_9ACTN</name>
<dbReference type="InterPro" id="IPR001179">
    <property type="entry name" value="PPIase_FKBP_dom"/>
</dbReference>
<dbReference type="EC" id="5.2.1.8" evidence="6"/>
<evidence type="ECO:0000256" key="1">
    <source>
        <dbReference type="ARBA" id="ARBA00000971"/>
    </source>
</evidence>
<comment type="caution">
    <text evidence="10">The sequence shown here is derived from an EMBL/GenBank/DDBJ whole genome shotgun (WGS) entry which is preliminary data.</text>
</comment>
<evidence type="ECO:0000259" key="9">
    <source>
        <dbReference type="PROSITE" id="PS50059"/>
    </source>
</evidence>
<feature type="region of interest" description="Disordered" evidence="7">
    <location>
        <begin position="25"/>
        <end position="61"/>
    </location>
</feature>
<dbReference type="OrthoDB" id="25996at2"/>
<dbReference type="RefSeq" id="WP_136561873.1">
    <property type="nucleotide sequence ID" value="NZ_BAABLS010000001.1"/>
</dbReference>
<gene>
    <name evidence="10" type="ORF">E9934_05665</name>
</gene>
<sequence>MRIPTRLTAAVVVPVALLGLAACGESDDEGQATDDSSASESVDPDADADTDAGSTDDDLTSGAEAMRECTAPDIEVLGGFGTKPRVVIPDDCLPPEELLVKDLVKGTGPEAELGGTVEANYLLVTWSDKVALDNSFDRGMTFPVSPLGQAQVIQGWNEGLLGMQQGTRRLLVVPPDLGYGQGGNGIAPNETLVFVVDAVSVS</sequence>
<dbReference type="Pfam" id="PF00254">
    <property type="entry name" value="FKBP_C"/>
    <property type="match status" value="1"/>
</dbReference>
<dbReference type="AlphaFoldDB" id="A0A4S8NM58"/>
<evidence type="ECO:0000256" key="4">
    <source>
        <dbReference type="ARBA" id="ARBA00023235"/>
    </source>
</evidence>
<comment type="similarity">
    <text evidence="2 6">Belongs to the FKBP-type PPIase family.</text>
</comment>
<accession>A0A4S8NM58</accession>
<feature type="chain" id="PRO_5038710025" description="Peptidyl-prolyl cis-trans isomerase" evidence="8">
    <location>
        <begin position="25"/>
        <end position="202"/>
    </location>
</feature>
<keyword evidence="8" id="KW-0732">Signal</keyword>
<dbReference type="InterPro" id="IPR046357">
    <property type="entry name" value="PPIase_dom_sf"/>
</dbReference>
<dbReference type="SUPFAM" id="SSF54534">
    <property type="entry name" value="FKBP-like"/>
    <property type="match status" value="1"/>
</dbReference>
<dbReference type="EMBL" id="STGW01000002">
    <property type="protein sequence ID" value="THV17938.1"/>
    <property type="molecule type" value="Genomic_DNA"/>
</dbReference>
<keyword evidence="3 5" id="KW-0697">Rotamase</keyword>
<protein>
    <recommendedName>
        <fullName evidence="6">Peptidyl-prolyl cis-trans isomerase</fullName>
        <ecNumber evidence="6">5.2.1.8</ecNumber>
    </recommendedName>
</protein>
<feature type="compositionally biased region" description="Acidic residues" evidence="7">
    <location>
        <begin position="42"/>
        <end position="59"/>
    </location>
</feature>
<dbReference type="PANTHER" id="PTHR43811:SF19">
    <property type="entry name" value="39 KDA FK506-BINDING NUCLEAR PROTEIN"/>
    <property type="match status" value="1"/>
</dbReference>
<feature type="signal peptide" evidence="8">
    <location>
        <begin position="1"/>
        <end position="24"/>
    </location>
</feature>
<evidence type="ECO:0000256" key="3">
    <source>
        <dbReference type="ARBA" id="ARBA00023110"/>
    </source>
</evidence>
<dbReference type="PANTHER" id="PTHR43811">
    <property type="entry name" value="FKBP-TYPE PEPTIDYL-PROLYL CIS-TRANS ISOMERASE FKPA"/>
    <property type="match status" value="1"/>
</dbReference>
<evidence type="ECO:0000313" key="10">
    <source>
        <dbReference type="EMBL" id="THV17938.1"/>
    </source>
</evidence>
<proteinExistence type="inferred from homology"/>
<dbReference type="PROSITE" id="PS51257">
    <property type="entry name" value="PROKAR_LIPOPROTEIN"/>
    <property type="match status" value="1"/>
</dbReference>